<dbReference type="EMBL" id="JAENIL010000039">
    <property type="protein sequence ID" value="MBK1879034.1"/>
    <property type="molecule type" value="Genomic_DNA"/>
</dbReference>
<feature type="signal peptide" evidence="1">
    <location>
        <begin position="1"/>
        <end position="26"/>
    </location>
</feature>
<evidence type="ECO:0000259" key="2">
    <source>
        <dbReference type="Pfam" id="PF06439"/>
    </source>
</evidence>
<protein>
    <submittedName>
        <fullName evidence="3">DUF1080 domain-containing protein</fullName>
    </submittedName>
</protein>
<keyword evidence="4" id="KW-1185">Reference proteome</keyword>
<dbReference type="RefSeq" id="WP_200357248.1">
    <property type="nucleotide sequence ID" value="NZ_JAENIL010000039.1"/>
</dbReference>
<dbReference type="Proteomes" id="UP000617628">
    <property type="component" value="Unassembled WGS sequence"/>
</dbReference>
<organism evidence="3 4">
    <name type="scientific">Pelagicoccus mobilis</name>
    <dbReference type="NCBI Taxonomy" id="415221"/>
    <lineage>
        <taxon>Bacteria</taxon>
        <taxon>Pseudomonadati</taxon>
        <taxon>Verrucomicrobiota</taxon>
        <taxon>Opitutia</taxon>
        <taxon>Puniceicoccales</taxon>
        <taxon>Pelagicoccaceae</taxon>
        <taxon>Pelagicoccus</taxon>
    </lineage>
</organism>
<dbReference type="GO" id="GO:0016787">
    <property type="term" value="F:hydrolase activity"/>
    <property type="evidence" value="ECO:0007669"/>
    <property type="project" value="InterPro"/>
</dbReference>
<dbReference type="Gene3D" id="2.60.120.560">
    <property type="entry name" value="Exo-inulinase, domain 1"/>
    <property type="match status" value="1"/>
</dbReference>
<reference evidence="3" key="1">
    <citation type="submission" date="2021-01" db="EMBL/GenBank/DDBJ databases">
        <title>Modified the classification status of verrucomicrobia.</title>
        <authorList>
            <person name="Feng X."/>
        </authorList>
    </citation>
    <scope>NUCLEOTIDE SEQUENCE</scope>
    <source>
        <strain evidence="3">KCTC 13126</strain>
    </source>
</reference>
<proteinExistence type="predicted"/>
<evidence type="ECO:0000256" key="1">
    <source>
        <dbReference type="SAM" id="SignalP"/>
    </source>
</evidence>
<name>A0A934VT05_9BACT</name>
<dbReference type="Pfam" id="PF06439">
    <property type="entry name" value="3keto-disac_hyd"/>
    <property type="match status" value="1"/>
</dbReference>
<feature type="chain" id="PRO_5038141522" evidence="1">
    <location>
        <begin position="27"/>
        <end position="229"/>
    </location>
</feature>
<accession>A0A934VT05</accession>
<evidence type="ECO:0000313" key="4">
    <source>
        <dbReference type="Proteomes" id="UP000617628"/>
    </source>
</evidence>
<dbReference type="AlphaFoldDB" id="A0A934VT05"/>
<dbReference type="InterPro" id="IPR010496">
    <property type="entry name" value="AL/BT2_dom"/>
</dbReference>
<gene>
    <name evidence="3" type="ORF">JIN87_19270</name>
</gene>
<keyword evidence="1" id="KW-0732">Signal</keyword>
<evidence type="ECO:0000313" key="3">
    <source>
        <dbReference type="EMBL" id="MBK1879034.1"/>
    </source>
</evidence>
<sequence>MHYPSIRIKLLSTLICAFLFCFQLNAEEGWVSLFDGESMDGWVQMNGTVTYAVEEGSIVGTSLRGDSPMSFLCTEKQYSDFELEFEVKLFDKELNSGVQIRSLPKETKRKGAKYGPIAGPQIEITANKNGGPTPSGYVYGQGWDGWITSKEARVPHRHFRLGEWNRYRVVAKGPKIVSYLNGVLITETMVPSDRHTTQPKGHIGLQVHSLKEAPRPFRVAWKNIRIKEL</sequence>
<comment type="caution">
    <text evidence="3">The sequence shown here is derived from an EMBL/GenBank/DDBJ whole genome shotgun (WGS) entry which is preliminary data.</text>
</comment>
<feature type="domain" description="3-keto-alpha-glucoside-1,2-lyase/3-keto-2-hydroxy-glucal hydratase" evidence="2">
    <location>
        <begin position="29"/>
        <end position="227"/>
    </location>
</feature>